<dbReference type="EMBL" id="BPQB01000094">
    <property type="protein sequence ID" value="GJE98743.1"/>
    <property type="molecule type" value="Genomic_DNA"/>
</dbReference>
<protein>
    <submittedName>
        <fullName evidence="1">Uncharacterized protein</fullName>
    </submittedName>
</protein>
<keyword evidence="2" id="KW-1185">Reference proteome</keyword>
<comment type="caution">
    <text evidence="1">The sequence shown here is derived from an EMBL/GenBank/DDBJ whole genome shotgun (WGS) entry which is preliminary data.</text>
</comment>
<reference evidence="1 2" key="1">
    <citation type="submission" date="2021-08" db="EMBL/GenBank/DDBJ databases">
        <title>Draft Genome Sequence of Phanerochaete sordida strain YK-624.</title>
        <authorList>
            <person name="Mori T."/>
            <person name="Dohra H."/>
            <person name="Suzuki T."/>
            <person name="Kawagishi H."/>
            <person name="Hirai H."/>
        </authorList>
    </citation>
    <scope>NUCLEOTIDE SEQUENCE [LARGE SCALE GENOMIC DNA]</scope>
    <source>
        <strain evidence="1 2">YK-624</strain>
    </source>
</reference>
<gene>
    <name evidence="1" type="ORF">PsYK624_149790</name>
</gene>
<sequence length="109" mass="11744">MLGAGIFLGSREPSMKTVCSADYSVGESVAATTTSFPLSVTHHSLAPVNTAPLPPFRRCSAAVCYAMSLSKCYYTRVPTTRQHYYAFVLLSDAHIIAFGRRLVALLPTG</sequence>
<dbReference type="AlphaFoldDB" id="A0A9P3LKM2"/>
<name>A0A9P3LKM2_9APHY</name>
<organism evidence="1 2">
    <name type="scientific">Phanerochaete sordida</name>
    <dbReference type="NCBI Taxonomy" id="48140"/>
    <lineage>
        <taxon>Eukaryota</taxon>
        <taxon>Fungi</taxon>
        <taxon>Dikarya</taxon>
        <taxon>Basidiomycota</taxon>
        <taxon>Agaricomycotina</taxon>
        <taxon>Agaricomycetes</taxon>
        <taxon>Polyporales</taxon>
        <taxon>Phanerochaetaceae</taxon>
        <taxon>Phanerochaete</taxon>
    </lineage>
</organism>
<evidence type="ECO:0000313" key="1">
    <source>
        <dbReference type="EMBL" id="GJE98743.1"/>
    </source>
</evidence>
<evidence type="ECO:0000313" key="2">
    <source>
        <dbReference type="Proteomes" id="UP000703269"/>
    </source>
</evidence>
<accession>A0A9P3LKM2</accession>
<proteinExistence type="predicted"/>
<dbReference type="Proteomes" id="UP000703269">
    <property type="component" value="Unassembled WGS sequence"/>
</dbReference>